<gene>
    <name evidence="4" type="ORF">JQC93_01650</name>
</gene>
<evidence type="ECO:0000313" key="4">
    <source>
        <dbReference type="EMBL" id="MBM7035096.1"/>
    </source>
</evidence>
<evidence type="ECO:0000313" key="5">
    <source>
        <dbReference type="Proteomes" id="UP000809621"/>
    </source>
</evidence>
<reference evidence="4 5" key="1">
    <citation type="submission" date="2021-02" db="EMBL/GenBank/DDBJ databases">
        <authorList>
            <person name="Park J.-S."/>
        </authorList>
    </citation>
    <scope>NUCLEOTIDE SEQUENCE [LARGE SCALE GENOMIC DNA]</scope>
    <source>
        <strain evidence="4 5">188UL20-2</strain>
    </source>
</reference>
<keyword evidence="1" id="KW-0732">Signal</keyword>
<dbReference type="InterPro" id="IPR029052">
    <property type="entry name" value="Metallo-depent_PP-like"/>
</dbReference>
<keyword evidence="5" id="KW-1185">Reference proteome</keyword>
<dbReference type="PROSITE" id="PS51257">
    <property type="entry name" value="PROKAR_LIPOPROTEIN"/>
    <property type="match status" value="1"/>
</dbReference>
<name>A0ABS2HDE8_9VIBR</name>
<organism evidence="4 5">
    <name type="scientific">Vibrio ulleungensis</name>
    <dbReference type="NCBI Taxonomy" id="2807619"/>
    <lineage>
        <taxon>Bacteria</taxon>
        <taxon>Pseudomonadati</taxon>
        <taxon>Pseudomonadota</taxon>
        <taxon>Gammaproteobacteria</taxon>
        <taxon>Vibrionales</taxon>
        <taxon>Vibrionaceae</taxon>
        <taxon>Vibrio</taxon>
    </lineage>
</organism>
<dbReference type="InterPro" id="IPR051558">
    <property type="entry name" value="Metallophosphoesterase_PAP"/>
</dbReference>
<dbReference type="Proteomes" id="UP000809621">
    <property type="component" value="Unassembled WGS sequence"/>
</dbReference>
<dbReference type="RefSeq" id="WP_205156726.1">
    <property type="nucleotide sequence ID" value="NZ_JAFEUM010000001.1"/>
</dbReference>
<proteinExistence type="predicted"/>
<sequence>MKRRDLLKGLSTLPVVLSPLAIGCKYIRDEAKNTAHYYLEPGEGNFGLDRYFNPLDELLPLPNDTINLVILGDSGMGNAEQQRVADNIADYHALYPVDAMIHTGDIIYPDGILDAQDPQAYTKFEHIYANPRLTKSDGSYIPMIGSLGNHDHYGDPQALIDFANQHSEVLAMPSRFFKVTQTQISDSNLNVDIYVLDSYPFIKNRYCLDQIAWLDKELRESTADHKIIVTHHPIRVYGQYEDNQYLVDTIGALAKQYNVTLCAAGHDHHLQLIESFDGTTYMVSGGGGGSLRKSGVGDGSVFSAPQYGAIAMQISSEGVRYIPIIEFDQTYPDYAYYQG</sequence>
<dbReference type="Pfam" id="PF00149">
    <property type="entry name" value="Metallophos"/>
    <property type="match status" value="1"/>
</dbReference>
<comment type="caution">
    <text evidence="4">The sequence shown here is derived from an EMBL/GenBank/DDBJ whole genome shotgun (WGS) entry which is preliminary data.</text>
</comment>
<dbReference type="SUPFAM" id="SSF56300">
    <property type="entry name" value="Metallo-dependent phosphatases"/>
    <property type="match status" value="1"/>
</dbReference>
<evidence type="ECO:0000259" key="3">
    <source>
        <dbReference type="Pfam" id="PF00149"/>
    </source>
</evidence>
<evidence type="ECO:0000256" key="1">
    <source>
        <dbReference type="ARBA" id="ARBA00022729"/>
    </source>
</evidence>
<evidence type="ECO:0000256" key="2">
    <source>
        <dbReference type="ARBA" id="ARBA00022801"/>
    </source>
</evidence>
<dbReference type="EMBL" id="JAFEUM010000001">
    <property type="protein sequence ID" value="MBM7035096.1"/>
    <property type="molecule type" value="Genomic_DNA"/>
</dbReference>
<dbReference type="PANTHER" id="PTHR10161:SF14">
    <property type="entry name" value="TARTRATE-RESISTANT ACID PHOSPHATASE TYPE 5"/>
    <property type="match status" value="1"/>
</dbReference>
<accession>A0ABS2HDE8</accession>
<dbReference type="Gene3D" id="3.60.21.10">
    <property type="match status" value="1"/>
</dbReference>
<protein>
    <submittedName>
        <fullName evidence="4">Metallophosphoesterase</fullName>
    </submittedName>
</protein>
<feature type="domain" description="Calcineurin-like phosphoesterase" evidence="3">
    <location>
        <begin position="68"/>
        <end position="269"/>
    </location>
</feature>
<keyword evidence="2" id="KW-0378">Hydrolase</keyword>
<dbReference type="InterPro" id="IPR004843">
    <property type="entry name" value="Calcineurin-like_PHP"/>
</dbReference>
<dbReference type="PANTHER" id="PTHR10161">
    <property type="entry name" value="TARTRATE-RESISTANT ACID PHOSPHATASE TYPE 5"/>
    <property type="match status" value="1"/>
</dbReference>